<dbReference type="Gene3D" id="1.10.533.10">
    <property type="entry name" value="Death Domain, Fas"/>
    <property type="match status" value="1"/>
</dbReference>
<evidence type="ECO:0000313" key="6">
    <source>
        <dbReference type="EMBL" id="EDV27226.1"/>
    </source>
</evidence>
<dbReference type="PANTHER" id="PTHR45982">
    <property type="entry name" value="REGULATOR OF CHROMOSOME CONDENSATION"/>
    <property type="match status" value="1"/>
</dbReference>
<accession>B3RTG9</accession>
<dbReference type="InterPro" id="IPR058923">
    <property type="entry name" value="RCC1-like_dom"/>
</dbReference>
<gene>
    <name evidence="6" type="ORF">TRIADDRAFT_54961</name>
</gene>
<protein>
    <recommendedName>
        <fullName evidence="5">RCC1-like domain-containing protein</fullName>
    </recommendedName>
</protein>
<feature type="repeat" description="RCC1" evidence="3">
    <location>
        <begin position="233"/>
        <end position="285"/>
    </location>
</feature>
<dbReference type="PANTHER" id="PTHR45982:SF1">
    <property type="entry name" value="REGULATOR OF CHROMOSOME CONDENSATION"/>
    <property type="match status" value="1"/>
</dbReference>
<dbReference type="Gene3D" id="2.130.10.30">
    <property type="entry name" value="Regulator of chromosome condensation 1/beta-lactamase-inhibitor protein II"/>
    <property type="match status" value="2"/>
</dbReference>
<feature type="repeat" description="RCC1" evidence="3">
    <location>
        <begin position="179"/>
        <end position="232"/>
    </location>
</feature>
<reference evidence="6 7" key="1">
    <citation type="journal article" date="2008" name="Nature">
        <title>The Trichoplax genome and the nature of placozoans.</title>
        <authorList>
            <person name="Srivastava M."/>
            <person name="Begovic E."/>
            <person name="Chapman J."/>
            <person name="Putnam N.H."/>
            <person name="Hellsten U."/>
            <person name="Kawashima T."/>
            <person name="Kuo A."/>
            <person name="Mitros T."/>
            <person name="Salamov A."/>
            <person name="Carpenter M.L."/>
            <person name="Signorovitch A.Y."/>
            <person name="Moreno M.A."/>
            <person name="Kamm K."/>
            <person name="Grimwood J."/>
            <person name="Schmutz J."/>
            <person name="Shapiro H."/>
            <person name="Grigoriev I.V."/>
            <person name="Buss L.W."/>
            <person name="Schierwater B."/>
            <person name="Dellaporta S.L."/>
            <person name="Rokhsar D.S."/>
        </authorList>
    </citation>
    <scope>NUCLEOTIDE SEQUENCE [LARGE SCALE GENOMIC DNA]</scope>
    <source>
        <strain evidence="6 7">Grell-BS-1999</strain>
    </source>
</reference>
<sequence>MASHRVCFRETPEFEVLINCNRKLVINLPTQFIFQHLLANGIIEKDAMQGLPMDDTANKIKNQQFLLSLQSKSIEDFYQFLTILTRDDSPRQDLADYLKDELRQQIGPITVSSDEEDEIKLKEQIAEDNEEEEEEQTAESGTASLSLSDEEEVIYSQEKGNEISPSTCSSMPISVEKKTTVYAWGANRYSQLGGINLKEDTVLVPTVNEIMSNLKPNMMTAGLGCTFIVTNDGCIYVCGHGQDGRLGLGTVNHVVIPRPIHLKVFITKVASFYCGQHALALTGNGIVLSWGSNIYGQLGHGHCRYFTASQLATMSSCNISKPLLSFFFLNLLWMESYMVIDTISSKHIVDIACGSDSSAAISDSGELFTWGCGFQGCLGHGDTETYKLPKKVEAFKDYHVSKVACGCWHMLAIVNQNRIWSWGHGHYGQLGNGQSANCLQPILVEQLPHILWAKVICGWDISFALSQDGYIWSWGYNGDFMVNECSRLIVDEPQLLYRLADQDKKIVDLGASNCHCVALAADGELYLWGANDKGRLGNGSDIKDCNFPKPCTALADVKLTHLGCVAAHCTAWRAE</sequence>
<dbReference type="Pfam" id="PF00415">
    <property type="entry name" value="RCC1"/>
    <property type="match status" value="1"/>
</dbReference>
<keyword evidence="2" id="KW-0677">Repeat</keyword>
<dbReference type="RefSeq" id="XP_002111222.1">
    <property type="nucleotide sequence ID" value="XM_002111186.1"/>
</dbReference>
<keyword evidence="7" id="KW-1185">Reference proteome</keyword>
<feature type="repeat" description="RCC1" evidence="3">
    <location>
        <begin position="365"/>
        <end position="416"/>
    </location>
</feature>
<dbReference type="STRING" id="10228.B3RTG9"/>
<dbReference type="Pfam" id="PF25390">
    <property type="entry name" value="WD40_RLD"/>
    <property type="match status" value="1"/>
</dbReference>
<dbReference type="AlphaFoldDB" id="B3RTG9"/>
<feature type="region of interest" description="Disordered" evidence="4">
    <location>
        <begin position="125"/>
        <end position="149"/>
    </location>
</feature>
<dbReference type="OrthoDB" id="239701at2759"/>
<feature type="domain" description="RCC1-like" evidence="5">
    <location>
        <begin position="346"/>
        <end position="573"/>
    </location>
</feature>
<dbReference type="InterPro" id="IPR051553">
    <property type="entry name" value="Ran_GTPase-activating"/>
</dbReference>
<dbReference type="PhylomeDB" id="B3RTG9"/>
<evidence type="ECO:0000256" key="3">
    <source>
        <dbReference type="PROSITE-ProRule" id="PRU00235"/>
    </source>
</evidence>
<evidence type="ECO:0000256" key="1">
    <source>
        <dbReference type="ARBA" id="ARBA00022658"/>
    </source>
</evidence>
<evidence type="ECO:0000256" key="4">
    <source>
        <dbReference type="SAM" id="MobiDB-lite"/>
    </source>
</evidence>
<feature type="repeat" description="RCC1" evidence="3">
    <location>
        <begin position="469"/>
        <end position="522"/>
    </location>
</feature>
<dbReference type="Proteomes" id="UP000009022">
    <property type="component" value="Unassembled WGS sequence"/>
</dbReference>
<name>B3RTG9_TRIAD</name>
<feature type="repeat" description="RCC1" evidence="3">
    <location>
        <begin position="285"/>
        <end position="364"/>
    </location>
</feature>
<evidence type="ECO:0000256" key="2">
    <source>
        <dbReference type="ARBA" id="ARBA00022737"/>
    </source>
</evidence>
<feature type="compositionally biased region" description="Acidic residues" evidence="4">
    <location>
        <begin position="126"/>
        <end position="137"/>
    </location>
</feature>
<keyword evidence="1" id="KW-0344">Guanine-nucleotide releasing factor</keyword>
<dbReference type="HOGENOM" id="CLU_530346_0_0_1"/>
<dbReference type="InterPro" id="IPR011029">
    <property type="entry name" value="DEATH-like_dom_sf"/>
</dbReference>
<dbReference type="EMBL" id="DS985243">
    <property type="protein sequence ID" value="EDV27226.1"/>
    <property type="molecule type" value="Genomic_DNA"/>
</dbReference>
<dbReference type="FunCoup" id="B3RTG9">
    <property type="interactions" value="652"/>
</dbReference>
<feature type="repeat" description="RCC1" evidence="3">
    <location>
        <begin position="523"/>
        <end position="575"/>
    </location>
</feature>
<dbReference type="PRINTS" id="PR00633">
    <property type="entry name" value="RCCNDNSATION"/>
</dbReference>
<dbReference type="KEGG" id="tad:TRIADDRAFT_54961"/>
<evidence type="ECO:0000259" key="5">
    <source>
        <dbReference type="Pfam" id="PF25390"/>
    </source>
</evidence>
<dbReference type="PROSITE" id="PS50012">
    <property type="entry name" value="RCC1_3"/>
    <property type="match status" value="7"/>
</dbReference>
<evidence type="ECO:0000313" key="7">
    <source>
        <dbReference type="Proteomes" id="UP000009022"/>
    </source>
</evidence>
<dbReference type="SUPFAM" id="SSF50985">
    <property type="entry name" value="RCC1/BLIP-II"/>
    <property type="match status" value="1"/>
</dbReference>
<proteinExistence type="predicted"/>
<dbReference type="eggNOG" id="KOG1426">
    <property type="taxonomic scope" value="Eukaryota"/>
</dbReference>
<organism evidence="6 7">
    <name type="scientific">Trichoplax adhaerens</name>
    <name type="common">Trichoplax reptans</name>
    <dbReference type="NCBI Taxonomy" id="10228"/>
    <lineage>
        <taxon>Eukaryota</taxon>
        <taxon>Metazoa</taxon>
        <taxon>Placozoa</taxon>
        <taxon>Uniplacotomia</taxon>
        <taxon>Trichoplacea</taxon>
        <taxon>Trichoplacidae</taxon>
        <taxon>Trichoplax</taxon>
    </lineage>
</organism>
<dbReference type="CTD" id="6752435"/>
<dbReference type="InterPro" id="IPR000408">
    <property type="entry name" value="Reg_chr_condens"/>
</dbReference>
<dbReference type="GeneID" id="6752435"/>
<dbReference type="CDD" id="cd01671">
    <property type="entry name" value="CARD"/>
    <property type="match status" value="1"/>
</dbReference>
<feature type="repeat" description="RCC1" evidence="3">
    <location>
        <begin position="417"/>
        <end position="468"/>
    </location>
</feature>
<dbReference type="InterPro" id="IPR009091">
    <property type="entry name" value="RCC1/BLIP-II"/>
</dbReference>
<dbReference type="InParanoid" id="B3RTG9"/>